<proteinExistence type="predicted"/>
<evidence type="ECO:0008006" key="4">
    <source>
        <dbReference type="Google" id="ProtNLM"/>
    </source>
</evidence>
<dbReference type="Proteomes" id="UP001189429">
    <property type="component" value="Unassembled WGS sequence"/>
</dbReference>
<evidence type="ECO:0000313" key="3">
    <source>
        <dbReference type="Proteomes" id="UP001189429"/>
    </source>
</evidence>
<feature type="non-terminal residue" evidence="2">
    <location>
        <position position="1"/>
    </location>
</feature>
<evidence type="ECO:0000256" key="1">
    <source>
        <dbReference type="SAM" id="MobiDB-lite"/>
    </source>
</evidence>
<evidence type="ECO:0000313" key="2">
    <source>
        <dbReference type="EMBL" id="CAK0825590.1"/>
    </source>
</evidence>
<organism evidence="2 3">
    <name type="scientific">Prorocentrum cordatum</name>
    <dbReference type="NCBI Taxonomy" id="2364126"/>
    <lineage>
        <taxon>Eukaryota</taxon>
        <taxon>Sar</taxon>
        <taxon>Alveolata</taxon>
        <taxon>Dinophyceae</taxon>
        <taxon>Prorocentrales</taxon>
        <taxon>Prorocentraceae</taxon>
        <taxon>Prorocentrum</taxon>
    </lineage>
</organism>
<reference evidence="2" key="1">
    <citation type="submission" date="2023-10" db="EMBL/GenBank/DDBJ databases">
        <authorList>
            <person name="Chen Y."/>
            <person name="Shah S."/>
            <person name="Dougan E. K."/>
            <person name="Thang M."/>
            <person name="Chan C."/>
        </authorList>
    </citation>
    <scope>NUCLEOTIDE SEQUENCE [LARGE SCALE GENOMIC DNA]</scope>
</reference>
<protein>
    <recommendedName>
        <fullName evidence="4">2'-phosphotransferase</fullName>
    </recommendedName>
</protein>
<name>A0ABN9S1I1_9DINO</name>
<gene>
    <name evidence="2" type="ORF">PCOR1329_LOCUS25687</name>
</gene>
<accession>A0ABN9S1I1</accession>
<dbReference type="EMBL" id="CAUYUJ010009003">
    <property type="protein sequence ID" value="CAK0825590.1"/>
    <property type="molecule type" value="Genomic_DNA"/>
</dbReference>
<comment type="caution">
    <text evidence="2">The sequence shown here is derived from an EMBL/GenBank/DDBJ whole genome shotgun (WGS) entry which is preliminary data.</text>
</comment>
<keyword evidence="3" id="KW-1185">Reference proteome</keyword>
<sequence length="83" mass="9105">GYVECNPDGWVQMSDLLKAEILEGVSRETIDRVIIDSNAKKLRRPREGRRRGAHDSAAATGGGQVLDARPGPAALLVWLRIRV</sequence>
<feature type="region of interest" description="Disordered" evidence="1">
    <location>
        <begin position="44"/>
        <end position="68"/>
    </location>
</feature>